<protein>
    <submittedName>
        <fullName evidence="2">Uncharacterized protein</fullName>
    </submittedName>
</protein>
<gene>
    <name evidence="2" type="ORF">ARMOST_07609</name>
</gene>
<feature type="compositionally biased region" description="Basic and acidic residues" evidence="1">
    <location>
        <begin position="1"/>
        <end position="14"/>
    </location>
</feature>
<dbReference type="PANTHER" id="PTHR37535:SF3">
    <property type="entry name" value="FLUG DOMAIN-CONTAINING PROTEIN"/>
    <property type="match status" value="1"/>
</dbReference>
<dbReference type="EMBL" id="FUEG01000005">
    <property type="protein sequence ID" value="SJL04248.1"/>
    <property type="molecule type" value="Genomic_DNA"/>
</dbReference>
<dbReference type="PANTHER" id="PTHR37535">
    <property type="entry name" value="FLUG DOMAIN PROTEIN"/>
    <property type="match status" value="1"/>
</dbReference>
<name>A0A284R694_ARMOS</name>
<dbReference type="AlphaFoldDB" id="A0A284R694"/>
<sequence length="768" mass="86461">MLPCEHTADEALRPEEEEEMSTAPSQNTYFRGAGRYEFKPRSTITSSLPSPTVIDDYVNNTLASSEDMHKASNTNVDQAKREVTPQVRTPPEYEVKLEAAPSPLHQRGVFTPLNTTQVQDCIWKITFPLLDSLSEEEGVAPSNQMTVFISEDKLPPLHNEYQRRLRRQLHSPSHQIVLSPSASQQIYSCADLTNAYIVHARFCQKTDAVHVYQQRRMAEGYRLENYATIIAYTTSEGYIPSTDSTSTILAGYNQRVRHARHPTPDTSPTGLIGISSGCFPKYFILHRSQGMRVPSTAAVPSSRHYFESRHFDDASVVGFCTEQPEHNPLQVYPEIDIGTKLPPREAFIAFTTHQALSSKGRISEYSTRDTIRSLMGSFGIWRREALKPVPFEYTQQVYTFIDSEQLAEIVPLCTDSMPKHSMSATDFEVLARALFRDTGFWTLRMVLQVAYLINIQSLMTGCPGVLVVVKIRHQKGYRGKSLYTKTLAIEDQIFADVTTAEQIFSPKIPPMDLHILTLKLESRPQCVACAEVLVNGIWGISSDRALNYTAYSGHLRRVSLVDGFIGMELEDNDLHTLMGHTKDSRKFQNAYQSRLVDSDLAAVLYNREENTEYVTAGKTVSSMSARRDNNAPVKLPLEHLAQEISETSGLLVSADVDEEEQKTVAAKVLDLAITQHDKEYCNIIRRGKEAPSRVDHCASCGEWYEDIHGDYSAWNDHCVGHYEDAFAPFQERLAEDLILHHDNNLIVVDDIAEYDPSTGFGGKQPVLY</sequence>
<evidence type="ECO:0000313" key="3">
    <source>
        <dbReference type="Proteomes" id="UP000219338"/>
    </source>
</evidence>
<dbReference type="STRING" id="47428.A0A284R694"/>
<keyword evidence="3" id="KW-1185">Reference proteome</keyword>
<feature type="region of interest" description="Disordered" evidence="1">
    <location>
        <begin position="1"/>
        <end position="31"/>
    </location>
</feature>
<organism evidence="2 3">
    <name type="scientific">Armillaria ostoyae</name>
    <name type="common">Armillaria root rot fungus</name>
    <dbReference type="NCBI Taxonomy" id="47428"/>
    <lineage>
        <taxon>Eukaryota</taxon>
        <taxon>Fungi</taxon>
        <taxon>Dikarya</taxon>
        <taxon>Basidiomycota</taxon>
        <taxon>Agaricomycotina</taxon>
        <taxon>Agaricomycetes</taxon>
        <taxon>Agaricomycetidae</taxon>
        <taxon>Agaricales</taxon>
        <taxon>Marasmiineae</taxon>
        <taxon>Physalacriaceae</taxon>
        <taxon>Armillaria</taxon>
    </lineage>
</organism>
<dbReference type="Proteomes" id="UP000219338">
    <property type="component" value="Unassembled WGS sequence"/>
</dbReference>
<evidence type="ECO:0000313" key="2">
    <source>
        <dbReference type="EMBL" id="SJL04248.1"/>
    </source>
</evidence>
<reference evidence="3" key="1">
    <citation type="journal article" date="2017" name="Nat. Ecol. Evol.">
        <title>Genome expansion and lineage-specific genetic innovations in the forest pathogenic fungi Armillaria.</title>
        <authorList>
            <person name="Sipos G."/>
            <person name="Prasanna A.N."/>
            <person name="Walter M.C."/>
            <person name="O'Connor E."/>
            <person name="Balint B."/>
            <person name="Krizsan K."/>
            <person name="Kiss B."/>
            <person name="Hess J."/>
            <person name="Varga T."/>
            <person name="Slot J."/>
            <person name="Riley R."/>
            <person name="Boka B."/>
            <person name="Rigling D."/>
            <person name="Barry K."/>
            <person name="Lee J."/>
            <person name="Mihaltcheva S."/>
            <person name="LaButti K."/>
            <person name="Lipzen A."/>
            <person name="Waldron R."/>
            <person name="Moloney N.M."/>
            <person name="Sperisen C."/>
            <person name="Kredics L."/>
            <person name="Vagvoelgyi C."/>
            <person name="Patrignani A."/>
            <person name="Fitzpatrick D."/>
            <person name="Nagy I."/>
            <person name="Doyle S."/>
            <person name="Anderson J.B."/>
            <person name="Grigoriev I.V."/>
            <person name="Gueldener U."/>
            <person name="Muensterkoetter M."/>
            <person name="Nagy L.G."/>
        </authorList>
    </citation>
    <scope>NUCLEOTIDE SEQUENCE [LARGE SCALE GENOMIC DNA]</scope>
    <source>
        <strain evidence="3">C18/9</strain>
    </source>
</reference>
<evidence type="ECO:0000256" key="1">
    <source>
        <dbReference type="SAM" id="MobiDB-lite"/>
    </source>
</evidence>
<proteinExistence type="predicted"/>
<dbReference type="OrthoDB" id="3033142at2759"/>
<accession>A0A284R694</accession>